<dbReference type="InterPro" id="IPR007226">
    <property type="entry name" value="SRS_dom"/>
</dbReference>
<dbReference type="VEuPathDB" id="ToxoDB:BESB_082040"/>
<dbReference type="RefSeq" id="XP_029217014.1">
    <property type="nucleotide sequence ID" value="XM_029366554.1"/>
</dbReference>
<accession>A0A2A9M4W3</accession>
<feature type="compositionally biased region" description="Low complexity" evidence="1">
    <location>
        <begin position="164"/>
        <end position="182"/>
    </location>
</feature>
<evidence type="ECO:0000313" key="4">
    <source>
        <dbReference type="Proteomes" id="UP000224006"/>
    </source>
</evidence>
<dbReference type="Pfam" id="PF04092">
    <property type="entry name" value="SAG"/>
    <property type="match status" value="2"/>
</dbReference>
<dbReference type="GO" id="GO:0016020">
    <property type="term" value="C:membrane"/>
    <property type="evidence" value="ECO:0007669"/>
    <property type="project" value="InterPro"/>
</dbReference>
<feature type="compositionally biased region" description="Basic and acidic residues" evidence="1">
    <location>
        <begin position="144"/>
        <end position="156"/>
    </location>
</feature>
<evidence type="ECO:0000313" key="3">
    <source>
        <dbReference type="EMBL" id="PFH33005.1"/>
    </source>
</evidence>
<dbReference type="AlphaFoldDB" id="A0A2A9M4W3"/>
<dbReference type="KEGG" id="bbes:BESB_082040"/>
<feature type="domain" description="SRS" evidence="2">
    <location>
        <begin position="327"/>
        <end position="440"/>
    </location>
</feature>
<sequence length="469" mass="49962">MVYRGKMNKTASPRWVMGPALPYRGFSLLLTLLGVLGAPLAVACFKAPVARGSQECTASSDAILVFEVEDTAKVFKCPSGWELVPEDVTRVCQQDNCNVELDSLVSGAKLDRSSKTNAFTLTLPPESKREQRLWYYTCKVKVSHSGDEPDSPHSEDANSSNDVPGNGQNPSPGSQGPAGAPLPEEPDSEEPPKVVPPESSPTEHPTGSGVGDTSINNSLSSGSVNTAGSHASGSDLDGSLDDTERLQMDSGLDQPANPAQGLESRRRVEAEVRTLVQLSDVDSLKGVDAFAVSLTGENRMSSRGKREECRVTVYVVPSVVMECNAGETKAAAVFSVGNQVSFRCGPGLKLEPVDLDYVFNDHDGLCSTVTLLSGLLRGSLIPRDEDTENEGALAEYVFHVDELPPKPQPLCYKCVQRAPATFSGEQTPDSPKACFVKIIVDSGDPAVLSLATTFFSTISVLLASVLRMP</sequence>
<feature type="compositionally biased region" description="Polar residues" evidence="1">
    <location>
        <begin position="211"/>
        <end position="226"/>
    </location>
</feature>
<feature type="domain" description="SRS" evidence="2">
    <location>
        <begin position="73"/>
        <end position="147"/>
    </location>
</feature>
<evidence type="ECO:0000259" key="2">
    <source>
        <dbReference type="Pfam" id="PF04092"/>
    </source>
</evidence>
<keyword evidence="4" id="KW-1185">Reference proteome</keyword>
<gene>
    <name evidence="3" type="ORF">BESB_082040</name>
</gene>
<proteinExistence type="predicted"/>
<comment type="caution">
    <text evidence="3">The sequence shown here is derived from an EMBL/GenBank/DDBJ whole genome shotgun (WGS) entry which is preliminary data.</text>
</comment>
<feature type="region of interest" description="Disordered" evidence="1">
    <location>
        <begin position="144"/>
        <end position="242"/>
    </location>
</feature>
<feature type="compositionally biased region" description="Low complexity" evidence="1">
    <location>
        <begin position="227"/>
        <end position="237"/>
    </location>
</feature>
<dbReference type="Proteomes" id="UP000224006">
    <property type="component" value="Chromosome VIII"/>
</dbReference>
<dbReference type="SUPFAM" id="SSF74877">
    <property type="entry name" value="Major surface antigen p30, SAG1"/>
    <property type="match status" value="2"/>
</dbReference>
<name>A0A2A9M4W3_BESBE</name>
<evidence type="ECO:0000256" key="1">
    <source>
        <dbReference type="SAM" id="MobiDB-lite"/>
    </source>
</evidence>
<reference evidence="3 4" key="1">
    <citation type="submission" date="2017-09" db="EMBL/GenBank/DDBJ databases">
        <title>Genome sequencing of Besnoitia besnoiti strain Bb-Ger1.</title>
        <authorList>
            <person name="Schares G."/>
            <person name="Venepally P."/>
            <person name="Lorenzi H.A."/>
        </authorList>
    </citation>
    <scope>NUCLEOTIDE SEQUENCE [LARGE SCALE GENOMIC DNA]</scope>
    <source>
        <strain evidence="3 4">Bb-Ger1</strain>
    </source>
</reference>
<dbReference type="EMBL" id="NWUJ01000009">
    <property type="protein sequence ID" value="PFH33005.1"/>
    <property type="molecule type" value="Genomic_DNA"/>
</dbReference>
<organism evidence="3 4">
    <name type="scientific">Besnoitia besnoiti</name>
    <name type="common">Apicomplexan protozoan</name>
    <dbReference type="NCBI Taxonomy" id="94643"/>
    <lineage>
        <taxon>Eukaryota</taxon>
        <taxon>Sar</taxon>
        <taxon>Alveolata</taxon>
        <taxon>Apicomplexa</taxon>
        <taxon>Conoidasida</taxon>
        <taxon>Coccidia</taxon>
        <taxon>Eucoccidiorida</taxon>
        <taxon>Eimeriorina</taxon>
        <taxon>Sarcocystidae</taxon>
        <taxon>Besnoitia</taxon>
    </lineage>
</organism>
<dbReference type="Gene3D" id="2.60.40.1320">
    <property type="entry name" value="SRS domain"/>
    <property type="match status" value="2"/>
</dbReference>
<protein>
    <recommendedName>
        <fullName evidence="2">SRS domain-containing protein</fullName>
    </recommendedName>
</protein>
<dbReference type="GeneID" id="40313130"/>
<dbReference type="InterPro" id="IPR036755">
    <property type="entry name" value="SRS_dom_sf"/>
</dbReference>